<evidence type="ECO:0000313" key="2">
    <source>
        <dbReference type="EMBL" id="MYL34356.1"/>
    </source>
</evidence>
<accession>A0A6I4ZZF1</accession>
<dbReference type="RefSeq" id="WP_160848646.1">
    <property type="nucleotide sequence ID" value="NZ_WMEQ01000008.1"/>
</dbReference>
<dbReference type="AlphaFoldDB" id="A0A6I4ZZF1"/>
<proteinExistence type="predicted"/>
<gene>
    <name evidence="2" type="ORF">GLW05_12185</name>
</gene>
<protein>
    <recommendedName>
        <fullName evidence="1">GIY-YIG domain-containing protein</fullName>
    </recommendedName>
</protein>
<dbReference type="InterPro" id="IPR000305">
    <property type="entry name" value="GIY-YIG_endonuc"/>
</dbReference>
<dbReference type="PROSITE" id="PS50164">
    <property type="entry name" value="GIY_YIG"/>
    <property type="match status" value="1"/>
</dbReference>
<comment type="caution">
    <text evidence="2">The sequence shown here is derived from an EMBL/GenBank/DDBJ whole genome shotgun (WGS) entry which is preliminary data.</text>
</comment>
<dbReference type="EMBL" id="WMEQ01000008">
    <property type="protein sequence ID" value="MYL34356.1"/>
    <property type="molecule type" value="Genomic_DNA"/>
</dbReference>
<dbReference type="InterPro" id="IPR035901">
    <property type="entry name" value="GIY-YIG_endonuc_sf"/>
</dbReference>
<evidence type="ECO:0000313" key="3">
    <source>
        <dbReference type="Proteomes" id="UP000468638"/>
    </source>
</evidence>
<dbReference type="SUPFAM" id="SSF82771">
    <property type="entry name" value="GIY-YIG endonuclease"/>
    <property type="match status" value="1"/>
</dbReference>
<reference evidence="2 3" key="1">
    <citation type="submission" date="2019-11" db="EMBL/GenBank/DDBJ databases">
        <title>Genome sequences of 17 halophilic strains isolated from different environments.</title>
        <authorList>
            <person name="Furrow R.E."/>
        </authorList>
    </citation>
    <scope>NUCLEOTIDE SEQUENCE [LARGE SCALE GENOMIC DNA]</scope>
    <source>
        <strain evidence="2 3">22514_16_FS</strain>
    </source>
</reference>
<name>A0A6I4ZZF1_9BACI</name>
<evidence type="ECO:0000259" key="1">
    <source>
        <dbReference type="PROSITE" id="PS50164"/>
    </source>
</evidence>
<organism evidence="2 3">
    <name type="scientific">Pontibacillus yanchengensis</name>
    <dbReference type="NCBI Taxonomy" id="462910"/>
    <lineage>
        <taxon>Bacteria</taxon>
        <taxon>Bacillati</taxon>
        <taxon>Bacillota</taxon>
        <taxon>Bacilli</taxon>
        <taxon>Bacillales</taxon>
        <taxon>Bacillaceae</taxon>
        <taxon>Pontibacillus</taxon>
    </lineage>
</organism>
<sequence>MDRMRVLQHIDPTDSFPVWDYRSIGKYEEKAAVYVFWDEKGYEQENRHDLYAEHSPVYIGKTNNLTKRIIQHLTHDDCTENFSTYFYHIDVYVFENLSKNHSLIQAMKEDKLRYENLADLYEVYLITRRFPWFNDTHNFYVTKYKTRLMYFSNDYHNLRRSNWFESEAKIEYGFKQIEKMAKELSLPVQTITQERWLRLEDFVDGLISRRKNKFPLRDNLIKYLQNKVDRNTFKIKTMKGEDKLFSYHKKESNHYYIASDALLYYRPSEQLISRLSKN</sequence>
<dbReference type="Proteomes" id="UP000468638">
    <property type="component" value="Unassembled WGS sequence"/>
</dbReference>
<feature type="domain" description="GIY-YIG" evidence="1">
    <location>
        <begin position="29"/>
        <end position="135"/>
    </location>
</feature>